<feature type="transmembrane region" description="Helical" evidence="8">
    <location>
        <begin position="360"/>
        <end position="385"/>
    </location>
</feature>
<gene>
    <name evidence="9" type="ORF">C4K68_21625</name>
</gene>
<evidence type="ECO:0000256" key="5">
    <source>
        <dbReference type="ARBA" id="ARBA00022692"/>
    </source>
</evidence>
<organism evidence="9 10">
    <name type="scientific">Proteobacteria bacterium 228</name>
    <dbReference type="NCBI Taxonomy" id="2083153"/>
    <lineage>
        <taxon>Bacteria</taxon>
        <taxon>Pseudomonadati</taxon>
        <taxon>Pseudomonadota</taxon>
    </lineage>
</organism>
<comment type="caution">
    <text evidence="9">The sequence shown here is derived from an EMBL/GenBank/DDBJ whole genome shotgun (WGS) entry which is preliminary data.</text>
</comment>
<evidence type="ECO:0000313" key="10">
    <source>
        <dbReference type="Proteomes" id="UP000238196"/>
    </source>
</evidence>
<comment type="subcellular location">
    <subcellularLocation>
        <location evidence="1">Cell membrane</location>
        <topology evidence="1">Multi-pass membrane protein</topology>
    </subcellularLocation>
</comment>
<evidence type="ECO:0000256" key="3">
    <source>
        <dbReference type="ARBA" id="ARBA00022448"/>
    </source>
</evidence>
<dbReference type="GO" id="GO:0022857">
    <property type="term" value="F:transmembrane transporter activity"/>
    <property type="evidence" value="ECO:0007669"/>
    <property type="project" value="InterPro"/>
</dbReference>
<feature type="transmembrane region" description="Helical" evidence="8">
    <location>
        <begin position="493"/>
        <end position="511"/>
    </location>
</feature>
<evidence type="ECO:0000256" key="4">
    <source>
        <dbReference type="ARBA" id="ARBA00022475"/>
    </source>
</evidence>
<keyword evidence="7 8" id="KW-0472">Membrane</keyword>
<evidence type="ECO:0000256" key="1">
    <source>
        <dbReference type="ARBA" id="ARBA00004651"/>
    </source>
</evidence>
<feature type="transmembrane region" description="Helical" evidence="8">
    <location>
        <begin position="581"/>
        <end position="608"/>
    </location>
</feature>
<feature type="transmembrane region" description="Helical" evidence="8">
    <location>
        <begin position="531"/>
        <end position="551"/>
    </location>
</feature>
<dbReference type="PANTHER" id="PTHR30472:SF37">
    <property type="entry name" value="FE(3+) DICITRATE TRANSPORT SYSTEM PERMEASE PROTEIN FECD-RELATED"/>
    <property type="match status" value="1"/>
</dbReference>
<feature type="transmembrane region" description="Helical" evidence="8">
    <location>
        <begin position="103"/>
        <end position="124"/>
    </location>
</feature>
<dbReference type="InterPro" id="IPR000522">
    <property type="entry name" value="ABC_transptr_permease_BtuC"/>
</dbReference>
<feature type="transmembrane region" description="Helical" evidence="8">
    <location>
        <begin position="204"/>
        <end position="225"/>
    </location>
</feature>
<reference evidence="9 10" key="1">
    <citation type="submission" date="2018-02" db="EMBL/GenBank/DDBJ databases">
        <title>novel marine gammaproteobacteria from coastal saline agro ecosystem.</title>
        <authorList>
            <person name="Krishnan R."/>
            <person name="Ramesh Kumar N."/>
        </authorList>
    </citation>
    <scope>NUCLEOTIDE SEQUENCE [LARGE SCALE GENOMIC DNA]</scope>
    <source>
        <strain evidence="9 10">228</strain>
    </source>
</reference>
<dbReference type="Gene3D" id="1.10.3470.10">
    <property type="entry name" value="ABC transporter involved in vitamin B12 uptake, BtuC"/>
    <property type="match status" value="2"/>
</dbReference>
<dbReference type="GO" id="GO:0005886">
    <property type="term" value="C:plasma membrane"/>
    <property type="evidence" value="ECO:0007669"/>
    <property type="project" value="UniProtKB-SubCell"/>
</dbReference>
<dbReference type="AlphaFoldDB" id="A0A2S5KK94"/>
<dbReference type="Pfam" id="PF01032">
    <property type="entry name" value="FecCD"/>
    <property type="match status" value="2"/>
</dbReference>
<proteinExistence type="inferred from homology"/>
<keyword evidence="6 8" id="KW-1133">Transmembrane helix</keyword>
<feature type="transmembrane region" description="Helical" evidence="8">
    <location>
        <begin position="317"/>
        <end position="339"/>
    </location>
</feature>
<feature type="transmembrane region" description="Helical" evidence="8">
    <location>
        <begin position="405"/>
        <end position="425"/>
    </location>
</feature>
<feature type="transmembrane region" description="Helical" evidence="8">
    <location>
        <begin position="649"/>
        <end position="670"/>
    </location>
</feature>
<feature type="transmembrane region" description="Helical" evidence="8">
    <location>
        <begin position="20"/>
        <end position="40"/>
    </location>
</feature>
<name>A0A2S5KK94_9PROT</name>
<feature type="transmembrane region" description="Helical" evidence="8">
    <location>
        <begin position="462"/>
        <end position="481"/>
    </location>
</feature>
<dbReference type="EMBL" id="PRLP01000106">
    <property type="protein sequence ID" value="PPC75241.1"/>
    <property type="molecule type" value="Genomic_DNA"/>
</dbReference>
<dbReference type="NCBIfam" id="NF007866">
    <property type="entry name" value="PRK10577.1-2"/>
    <property type="match status" value="1"/>
</dbReference>
<feature type="transmembrane region" description="Helical" evidence="8">
    <location>
        <begin position="290"/>
        <end position="311"/>
    </location>
</feature>
<dbReference type="SUPFAM" id="SSF81345">
    <property type="entry name" value="ABC transporter involved in vitamin B12 uptake, BtuC"/>
    <property type="match status" value="2"/>
</dbReference>
<keyword evidence="5 8" id="KW-0812">Transmembrane</keyword>
<feature type="transmembrane region" description="Helical" evidence="8">
    <location>
        <begin position="70"/>
        <end position="91"/>
    </location>
</feature>
<dbReference type="InterPro" id="IPR037294">
    <property type="entry name" value="ABC_BtuC-like"/>
</dbReference>
<evidence type="ECO:0000313" key="9">
    <source>
        <dbReference type="EMBL" id="PPC75241.1"/>
    </source>
</evidence>
<evidence type="ECO:0000256" key="7">
    <source>
        <dbReference type="ARBA" id="ARBA00023136"/>
    </source>
</evidence>
<feature type="transmembrane region" description="Helical" evidence="8">
    <location>
        <begin position="620"/>
        <end position="637"/>
    </location>
</feature>
<feature type="transmembrane region" description="Helical" evidence="8">
    <location>
        <begin position="245"/>
        <end position="278"/>
    </location>
</feature>
<protein>
    <submittedName>
        <fullName evidence="9">Fe(3+)-hydroxamate ABC transporter permease FhuB</fullName>
    </submittedName>
</protein>
<dbReference type="PANTHER" id="PTHR30472">
    <property type="entry name" value="FERRIC ENTEROBACTIN TRANSPORT SYSTEM PERMEASE PROTEIN"/>
    <property type="match status" value="1"/>
</dbReference>
<dbReference type="CDD" id="cd06550">
    <property type="entry name" value="TM_ABC_iron-siderophores_like"/>
    <property type="match status" value="2"/>
</dbReference>
<comment type="similarity">
    <text evidence="2">Belongs to the binding-protein-dependent transport system permease family. FecCD subfamily.</text>
</comment>
<dbReference type="GO" id="GO:0033214">
    <property type="term" value="P:siderophore-iron import into cell"/>
    <property type="evidence" value="ECO:0007669"/>
    <property type="project" value="TreeGrafter"/>
</dbReference>
<feature type="transmembrane region" description="Helical" evidence="8">
    <location>
        <begin position="437"/>
        <end position="456"/>
    </location>
</feature>
<evidence type="ECO:0000256" key="8">
    <source>
        <dbReference type="SAM" id="Phobius"/>
    </source>
</evidence>
<evidence type="ECO:0000256" key="2">
    <source>
        <dbReference type="ARBA" id="ARBA00007935"/>
    </source>
</evidence>
<sequence>MVDHAVASTASLRAAPVRLLPALLGVGALLLCVLLIWANFQRQLPGTLWWQAITQPDTTATDQVMLHFTYLPRLVVAVLAGAALALAGAIFQHLLRNPLAEPATLGISAGAQLALSIATVWFPAALYIGKLWVAMAGAGIALFAVMGLAWRQGLSPVTVTLTGLIVSLYCSTLSAVIALFNHDMLIGLFLWGAGYLDQNDWSSALYLLPRLSVLALLALVLLRPLTILGLDDNSARSLGVPVSWFRFAALALSVALTAMTVAVVGVISFIGLAAPAVARLLGARRLGQQLLWSPVCGALLLLTTDQLVQLLPTTYRAFPTGAMTALLGAPLLLVLLPRLKEAQPLLHSASQAVRRVQRPLLIILSLLLLVPVLLWVALCAGHDASGWHWLASTDELSQGLLQLRYPRAVAAFCGGAMLALAGGILQRMTGNPMAAPEVLGIASGAMLGVIVLMFTAVAPTRAMQIGAGAAGALLVLLGMLLLSRREHFSGSRLLLAGVAISSVSGLIMAVLKSAQDPRLGQLLSWLAGSTYHVVAAEALWSVLVLLVGMALIPLIARWLTLLPLGVQTAASLGLNRRTASLSLLLLTAILTAAATISVGPLSFVGLMGPHFARMAGFQRAGSQLLVATLFGGLVLLVSDWLGRTLIFPFQIPAGLLAAIIGGPFLLHLIARRT</sequence>
<accession>A0A2S5KK94</accession>
<dbReference type="OrthoDB" id="9055647at2"/>
<keyword evidence="4" id="KW-1003">Cell membrane</keyword>
<keyword evidence="3" id="KW-0813">Transport</keyword>
<dbReference type="Proteomes" id="UP000238196">
    <property type="component" value="Unassembled WGS sequence"/>
</dbReference>
<feature type="transmembrane region" description="Helical" evidence="8">
    <location>
        <begin position="131"/>
        <end position="150"/>
    </location>
</feature>
<evidence type="ECO:0000256" key="6">
    <source>
        <dbReference type="ARBA" id="ARBA00022989"/>
    </source>
</evidence>
<feature type="transmembrane region" description="Helical" evidence="8">
    <location>
        <begin position="162"/>
        <end position="192"/>
    </location>
</feature>